<comment type="caution">
    <text evidence="1">The sequence shown here is derived from an EMBL/GenBank/DDBJ whole genome shotgun (WGS) entry which is preliminary data.</text>
</comment>
<organism evidence="1 2">
    <name type="scientific">Methanothrix harundinacea</name>
    <dbReference type="NCBI Taxonomy" id="301375"/>
    <lineage>
        <taxon>Archaea</taxon>
        <taxon>Methanobacteriati</taxon>
        <taxon>Methanobacteriota</taxon>
        <taxon>Stenosarchaea group</taxon>
        <taxon>Methanomicrobia</taxon>
        <taxon>Methanotrichales</taxon>
        <taxon>Methanotrichaceae</taxon>
        <taxon>Methanothrix</taxon>
    </lineage>
</organism>
<proteinExistence type="predicted"/>
<accession>A0A101FUS3</accession>
<evidence type="ECO:0000313" key="1">
    <source>
        <dbReference type="EMBL" id="KUK44812.1"/>
    </source>
</evidence>
<dbReference type="PATRIC" id="fig|301375.7.peg.371"/>
<name>A0A101FUS3_9EURY</name>
<dbReference type="AlphaFoldDB" id="A0A101FUS3"/>
<sequence length="297" mass="35123">MTNNPTLKFAVEALLNKANSRGDAVLGATAFNKMVFLLYKRLKRKGKQLDLRLPYCWYLWGPFIAHAEFEHEVGVPLDYYVPKGEHTRVIDNVSDVEIPIAEKRLIEKEIDKMLAEFDNNGIINLDLLLNRAYELAPYEFQKVFNRSFRPELNKLRSYSVSKEEIEAYLDRLLETYPEKEMEELYDVFLEWDDTFRLALENDTSRTYVLAEEFWGVFCKLLRVKQRYGVSRDTIINWSFSFKESLHQYENKLENERNDLLGIHFEKEQTDVKVQRIVGDVMELSHKIAIEYKPVKEV</sequence>
<protein>
    <submittedName>
        <fullName evidence="1">Uncharacterized protein</fullName>
    </submittedName>
</protein>
<dbReference type="EMBL" id="LGFT01000015">
    <property type="protein sequence ID" value="KUK44812.1"/>
    <property type="molecule type" value="Genomic_DNA"/>
</dbReference>
<dbReference type="Proteomes" id="UP000057043">
    <property type="component" value="Unassembled WGS sequence"/>
</dbReference>
<gene>
    <name evidence="1" type="ORF">XD72_0847</name>
</gene>
<reference evidence="1 2" key="1">
    <citation type="journal article" date="2015" name="MBio">
        <title>Genome-Resolved Metagenomic Analysis Reveals Roles for Candidate Phyla and Other Microbial Community Members in Biogeochemical Transformations in Oil Reservoirs.</title>
        <authorList>
            <person name="Hu P."/>
            <person name="Tom L."/>
            <person name="Singh A."/>
            <person name="Thomas B.C."/>
            <person name="Baker B.J."/>
            <person name="Piceno Y.M."/>
            <person name="Andersen G.L."/>
            <person name="Banfield J.F."/>
        </authorList>
    </citation>
    <scope>NUCLEOTIDE SEQUENCE [LARGE SCALE GENOMIC DNA]</scope>
    <source>
        <strain evidence="1">57_489</strain>
    </source>
</reference>
<evidence type="ECO:0000313" key="2">
    <source>
        <dbReference type="Proteomes" id="UP000057043"/>
    </source>
</evidence>